<feature type="region of interest" description="Disordered" evidence="2">
    <location>
        <begin position="75"/>
        <end position="193"/>
    </location>
</feature>
<keyword evidence="1" id="KW-0175">Coiled coil</keyword>
<feature type="compositionally biased region" description="Basic and acidic residues" evidence="2">
    <location>
        <begin position="80"/>
        <end position="89"/>
    </location>
</feature>
<reference evidence="3" key="1">
    <citation type="submission" date="2014-05" db="EMBL/GenBank/DDBJ databases">
        <title>The transcriptome of the halophilic microalga Tetraselmis sp. GSL018 isolated from the Great Salt Lake, Utah.</title>
        <authorList>
            <person name="Jinkerson R.E."/>
            <person name="D'Adamo S."/>
            <person name="Posewitz M.C."/>
        </authorList>
    </citation>
    <scope>NUCLEOTIDE SEQUENCE</scope>
    <source>
        <strain evidence="3">GSL018</strain>
    </source>
</reference>
<evidence type="ECO:0000256" key="2">
    <source>
        <dbReference type="SAM" id="MobiDB-lite"/>
    </source>
</evidence>
<proteinExistence type="predicted"/>
<feature type="compositionally biased region" description="Low complexity" evidence="2">
    <location>
        <begin position="164"/>
        <end position="175"/>
    </location>
</feature>
<accession>A0A061RIW8</accession>
<gene>
    <name evidence="3" type="ORF">TSPGSL018_3627</name>
</gene>
<feature type="coiled-coil region" evidence="1">
    <location>
        <begin position="411"/>
        <end position="459"/>
    </location>
</feature>
<evidence type="ECO:0000313" key="3">
    <source>
        <dbReference type="EMBL" id="JAC70674.1"/>
    </source>
</evidence>
<sequence>MDVRDVTEQYGGVDNDDPALRELQSERQSLSSESSGLSFLVHDNELHSKRPSLITCALEDLVLKPDDGEKFWELAFAPNESDRDKDVKETAQPLSSGPGGGNLSRADQGEWTAEGNMPTLDDSAMGSDGGEPAAQASSLGEAERDGWPQAKPCSSLEHPPEAPPASDAGASSSSEGSGGAEDEHPDGSSPGELRALCDVSAHAGYTYSRESREDLRAQSDALQLLVSQLTAALDQVDGDRWRVEEQAWGLPAAASPIASSAPLPEQLRLAPNMRWLGRLPHKIRLLNTKHESEQRDLRRQLEESRAALQQSLQVQARLRDRADALCSVSDCLRGSLDATEHELELFKRRASLSGSAHSHEAMEQLDAEIHAAERWRRGLKAAVEASAAALPDQLRGLECADAPHSHEMFEVIALRRENQELANALADLSIKFAEADRQHTEAKRELARAKFQLEEALRKSGQSSA</sequence>
<name>A0A061RIW8_9CHLO</name>
<evidence type="ECO:0000256" key="1">
    <source>
        <dbReference type="SAM" id="Coils"/>
    </source>
</evidence>
<dbReference type="AlphaFoldDB" id="A0A061RIW8"/>
<dbReference type="EMBL" id="GBEZ01015496">
    <property type="protein sequence ID" value="JAC70674.1"/>
    <property type="molecule type" value="Transcribed_RNA"/>
</dbReference>
<organism evidence="3">
    <name type="scientific">Tetraselmis sp. GSL018</name>
    <dbReference type="NCBI Taxonomy" id="582737"/>
    <lineage>
        <taxon>Eukaryota</taxon>
        <taxon>Viridiplantae</taxon>
        <taxon>Chlorophyta</taxon>
        <taxon>core chlorophytes</taxon>
        <taxon>Chlorodendrophyceae</taxon>
        <taxon>Chlorodendrales</taxon>
        <taxon>Chlorodendraceae</taxon>
        <taxon>Tetraselmis</taxon>
    </lineage>
</organism>
<protein>
    <submittedName>
        <fullName evidence="3">Uncharacterized protein</fullName>
    </submittedName>
</protein>